<proteinExistence type="inferred from homology"/>
<dbReference type="InterPro" id="IPR020164">
    <property type="entry name" value="Cyt_c_Oxase_assmbl_COX16"/>
</dbReference>
<evidence type="ECO:0000256" key="6">
    <source>
        <dbReference type="ARBA" id="ARBA00022989"/>
    </source>
</evidence>
<dbReference type="OMA" id="FKYGVPF"/>
<keyword evidence="8" id="KW-0472">Membrane</keyword>
<evidence type="ECO:0000256" key="1">
    <source>
        <dbReference type="ARBA" id="ARBA00004434"/>
    </source>
</evidence>
<dbReference type="STRING" id="6669.E9FRL8"/>
<evidence type="ECO:0000313" key="9">
    <source>
        <dbReference type="EMBL" id="EFX90458.1"/>
    </source>
</evidence>
<evidence type="ECO:0000256" key="7">
    <source>
        <dbReference type="ARBA" id="ARBA00023128"/>
    </source>
</evidence>
<evidence type="ECO:0000256" key="4">
    <source>
        <dbReference type="ARBA" id="ARBA00022692"/>
    </source>
</evidence>
<gene>
    <name evidence="9" type="ORF">DAPPUDRAFT_39440</name>
</gene>
<evidence type="ECO:0000256" key="5">
    <source>
        <dbReference type="ARBA" id="ARBA00022792"/>
    </source>
</evidence>
<dbReference type="InParanoid" id="E9FRL8"/>
<organism evidence="9 10">
    <name type="scientific">Daphnia pulex</name>
    <name type="common">Water flea</name>
    <dbReference type="NCBI Taxonomy" id="6669"/>
    <lineage>
        <taxon>Eukaryota</taxon>
        <taxon>Metazoa</taxon>
        <taxon>Ecdysozoa</taxon>
        <taxon>Arthropoda</taxon>
        <taxon>Crustacea</taxon>
        <taxon>Branchiopoda</taxon>
        <taxon>Diplostraca</taxon>
        <taxon>Cladocera</taxon>
        <taxon>Anomopoda</taxon>
        <taxon>Daphniidae</taxon>
        <taxon>Daphnia</taxon>
    </lineage>
</organism>
<dbReference type="GO" id="GO:0005743">
    <property type="term" value="C:mitochondrial inner membrane"/>
    <property type="evidence" value="ECO:0000318"/>
    <property type="project" value="GO_Central"/>
</dbReference>
<comment type="subcellular location">
    <subcellularLocation>
        <location evidence="1">Mitochondrion inner membrane</location>
        <topology evidence="1">Single-pass membrane protein</topology>
    </subcellularLocation>
</comment>
<dbReference type="AlphaFoldDB" id="E9FRL8"/>
<evidence type="ECO:0000256" key="8">
    <source>
        <dbReference type="ARBA" id="ARBA00023136"/>
    </source>
</evidence>
<keyword evidence="5" id="KW-0999">Mitochondrion inner membrane</keyword>
<evidence type="ECO:0000256" key="2">
    <source>
        <dbReference type="ARBA" id="ARBA00008370"/>
    </source>
</evidence>
<keyword evidence="6" id="KW-1133">Transmembrane helix</keyword>
<reference evidence="9 10" key="1">
    <citation type="journal article" date="2011" name="Science">
        <title>The ecoresponsive genome of Daphnia pulex.</title>
        <authorList>
            <person name="Colbourne J.K."/>
            <person name="Pfrender M.E."/>
            <person name="Gilbert D."/>
            <person name="Thomas W.K."/>
            <person name="Tucker A."/>
            <person name="Oakley T.H."/>
            <person name="Tokishita S."/>
            <person name="Aerts A."/>
            <person name="Arnold G.J."/>
            <person name="Basu M.K."/>
            <person name="Bauer D.J."/>
            <person name="Caceres C.E."/>
            <person name="Carmel L."/>
            <person name="Casola C."/>
            <person name="Choi J.H."/>
            <person name="Detter J.C."/>
            <person name="Dong Q."/>
            <person name="Dusheyko S."/>
            <person name="Eads B.D."/>
            <person name="Frohlich T."/>
            <person name="Geiler-Samerotte K.A."/>
            <person name="Gerlach D."/>
            <person name="Hatcher P."/>
            <person name="Jogdeo S."/>
            <person name="Krijgsveld J."/>
            <person name="Kriventseva E.V."/>
            <person name="Kultz D."/>
            <person name="Laforsch C."/>
            <person name="Lindquist E."/>
            <person name="Lopez J."/>
            <person name="Manak J.R."/>
            <person name="Muller J."/>
            <person name="Pangilinan J."/>
            <person name="Patwardhan R.P."/>
            <person name="Pitluck S."/>
            <person name="Pritham E.J."/>
            <person name="Rechtsteiner A."/>
            <person name="Rho M."/>
            <person name="Rogozin I.B."/>
            <person name="Sakarya O."/>
            <person name="Salamov A."/>
            <person name="Schaack S."/>
            <person name="Shapiro H."/>
            <person name="Shiga Y."/>
            <person name="Skalitzky C."/>
            <person name="Smith Z."/>
            <person name="Souvorov A."/>
            <person name="Sung W."/>
            <person name="Tang Z."/>
            <person name="Tsuchiya D."/>
            <person name="Tu H."/>
            <person name="Vos H."/>
            <person name="Wang M."/>
            <person name="Wolf Y.I."/>
            <person name="Yamagata H."/>
            <person name="Yamada T."/>
            <person name="Ye Y."/>
            <person name="Shaw J.R."/>
            <person name="Andrews J."/>
            <person name="Crease T.J."/>
            <person name="Tang H."/>
            <person name="Lucas S.M."/>
            <person name="Robertson H.M."/>
            <person name="Bork P."/>
            <person name="Koonin E.V."/>
            <person name="Zdobnov E.M."/>
            <person name="Grigoriev I.V."/>
            <person name="Lynch M."/>
            <person name="Boore J.L."/>
        </authorList>
    </citation>
    <scope>NUCLEOTIDE SEQUENCE [LARGE SCALE GENOMIC DNA]</scope>
</reference>
<dbReference type="HOGENOM" id="CLU_163592_1_0_1"/>
<keyword evidence="10" id="KW-1185">Reference proteome</keyword>
<dbReference type="Pfam" id="PF14138">
    <property type="entry name" value="COX16"/>
    <property type="match status" value="1"/>
</dbReference>
<dbReference type="FunCoup" id="E9FRL8">
    <property type="interactions" value="113"/>
</dbReference>
<dbReference type="PANTHER" id="PTHR17130:SF14">
    <property type="entry name" value="CYTOCHROME C OXIDASE ASSEMBLY PROTEIN COX16 HOMOLOG, MITOCHONDRIAL"/>
    <property type="match status" value="1"/>
</dbReference>
<keyword evidence="7" id="KW-0496">Mitochondrion</keyword>
<dbReference type="KEGG" id="dpx:DAPPUDRAFT_39440"/>
<dbReference type="OrthoDB" id="5516033at2759"/>
<dbReference type="GO" id="GO:0033617">
    <property type="term" value="P:mitochondrial respiratory chain complex IV assembly"/>
    <property type="evidence" value="ECO:0000318"/>
    <property type="project" value="GO_Central"/>
</dbReference>
<evidence type="ECO:0000313" key="10">
    <source>
        <dbReference type="Proteomes" id="UP000000305"/>
    </source>
</evidence>
<protein>
    <recommendedName>
        <fullName evidence="3">Cytochrome c oxidase assembly protein COX16 homolog, mitochondrial</fullName>
    </recommendedName>
</protein>
<comment type="similarity">
    <text evidence="2">Belongs to the COX16 family.</text>
</comment>
<evidence type="ECO:0000256" key="3">
    <source>
        <dbReference type="ARBA" id="ARBA00021814"/>
    </source>
</evidence>
<dbReference type="EMBL" id="GL732523">
    <property type="protein sequence ID" value="EFX90458.1"/>
    <property type="molecule type" value="Genomic_DNA"/>
</dbReference>
<dbReference type="PANTHER" id="PTHR17130">
    <property type="entry name" value="MITOCHONDRIAL OUTER MEMBRANE PROTEIN 25"/>
    <property type="match status" value="1"/>
</dbReference>
<dbReference type="eggNOG" id="ENOG502S3RD">
    <property type="taxonomic scope" value="Eukaryota"/>
</dbReference>
<keyword evidence="4" id="KW-0812">Transmembrane</keyword>
<dbReference type="Proteomes" id="UP000000305">
    <property type="component" value="Unassembled WGS sequence"/>
</dbReference>
<sequence>MLHKLQRFFQKKSVKYSIPFLVLVVGGSFGLKQFTENRYDVFYMNFLDKEEAEKWGILKKDKSEVTLETEFEKVKQVSLIDWENKRGPRPWEQVTEK</sequence>
<name>E9FRL8_DAPPU</name>
<accession>E9FRL8</accession>